<accession>A0A6M7TQ42</accession>
<reference evidence="1 2" key="1">
    <citation type="submission" date="2018-09" db="EMBL/GenBank/DDBJ databases">
        <title>Mesorhizobium carmichaelinearum sp. nov. isolated from Carmichaelinea spp. root nodules in New Zealand.</title>
        <authorList>
            <person name="De Meyer S.E."/>
        </authorList>
    </citation>
    <scope>NUCLEOTIDE SEQUENCE [LARGE SCALE GENOMIC DNA]</scope>
    <source>
        <strain evidence="1 2">LMG 28313</strain>
    </source>
</reference>
<sequence>MKSSRPKGGFFMRRLLLVLPALLLATSAEARTIYYGNKVGMELTIVKRSGIGSEHASILAKHNRQKAGVYCREYGHDFSQECIDAEMKSPLHFEITANCKTGKFTTFYGGNMLFQGRNKGSEVTTDYLITSIDDNVVLDGSGASSYDVTLDQFKALCPNRVR</sequence>
<organism evidence="1 2">
    <name type="scientific">Mesorhizobium jarvisii</name>
    <dbReference type="NCBI Taxonomy" id="1777867"/>
    <lineage>
        <taxon>Bacteria</taxon>
        <taxon>Pseudomonadati</taxon>
        <taxon>Pseudomonadota</taxon>
        <taxon>Alphaproteobacteria</taxon>
        <taxon>Hyphomicrobiales</taxon>
        <taxon>Phyllobacteriaceae</taxon>
        <taxon>Mesorhizobium</taxon>
    </lineage>
</organism>
<name>A0A6M7TQ42_9HYPH</name>
<proteinExistence type="predicted"/>
<gene>
    <name evidence="1" type="ORF">D3242_27550</name>
</gene>
<evidence type="ECO:0000313" key="2">
    <source>
        <dbReference type="Proteomes" id="UP000275530"/>
    </source>
</evidence>
<protein>
    <submittedName>
        <fullName evidence="1">Uncharacterized protein</fullName>
    </submittedName>
</protein>
<dbReference type="EMBL" id="QZXA01000013">
    <property type="protein sequence ID" value="RJT29787.1"/>
    <property type="molecule type" value="Genomic_DNA"/>
</dbReference>
<dbReference type="Proteomes" id="UP000275530">
    <property type="component" value="Unassembled WGS sequence"/>
</dbReference>
<keyword evidence="2" id="KW-1185">Reference proteome</keyword>
<evidence type="ECO:0000313" key="1">
    <source>
        <dbReference type="EMBL" id="RJT29787.1"/>
    </source>
</evidence>
<comment type="caution">
    <text evidence="1">The sequence shown here is derived from an EMBL/GenBank/DDBJ whole genome shotgun (WGS) entry which is preliminary data.</text>
</comment>
<dbReference type="AlphaFoldDB" id="A0A6M7TQ42"/>